<dbReference type="Pfam" id="PF08589">
    <property type="entry name" value="ATG43"/>
    <property type="match status" value="1"/>
</dbReference>
<keyword evidence="3" id="KW-1185">Reference proteome</keyword>
<evidence type="ECO:0000313" key="3">
    <source>
        <dbReference type="Proteomes" id="UP001140453"/>
    </source>
</evidence>
<name>A0A9W8YUR5_9PEZI</name>
<organism evidence="2 3">
    <name type="scientific">Gnomoniopsis smithogilvyi</name>
    <dbReference type="NCBI Taxonomy" id="1191159"/>
    <lineage>
        <taxon>Eukaryota</taxon>
        <taxon>Fungi</taxon>
        <taxon>Dikarya</taxon>
        <taxon>Ascomycota</taxon>
        <taxon>Pezizomycotina</taxon>
        <taxon>Sordariomycetes</taxon>
        <taxon>Sordariomycetidae</taxon>
        <taxon>Diaporthales</taxon>
        <taxon>Gnomoniaceae</taxon>
        <taxon>Gnomoniopsis</taxon>
    </lineage>
</organism>
<feature type="region of interest" description="Disordered" evidence="1">
    <location>
        <begin position="18"/>
        <end position="55"/>
    </location>
</feature>
<evidence type="ECO:0008006" key="4">
    <source>
        <dbReference type="Google" id="ProtNLM"/>
    </source>
</evidence>
<dbReference type="GO" id="GO:0000423">
    <property type="term" value="P:mitophagy"/>
    <property type="evidence" value="ECO:0007669"/>
    <property type="project" value="InterPro"/>
</dbReference>
<evidence type="ECO:0000256" key="1">
    <source>
        <dbReference type="SAM" id="MobiDB-lite"/>
    </source>
</evidence>
<dbReference type="EMBL" id="JAPEVB010000003">
    <property type="protein sequence ID" value="KAJ4392008.1"/>
    <property type="molecule type" value="Genomic_DNA"/>
</dbReference>
<dbReference type="GO" id="GO:0140580">
    <property type="term" value="F:mitochondrion autophagosome adaptor activity"/>
    <property type="evidence" value="ECO:0007669"/>
    <property type="project" value="InterPro"/>
</dbReference>
<dbReference type="InterPro" id="IPR013898">
    <property type="entry name" value="Atg43"/>
</dbReference>
<proteinExistence type="predicted"/>
<dbReference type="Proteomes" id="UP001140453">
    <property type="component" value="Unassembled WGS sequence"/>
</dbReference>
<feature type="compositionally biased region" description="Basic and acidic residues" evidence="1">
    <location>
        <begin position="36"/>
        <end position="49"/>
    </location>
</feature>
<comment type="caution">
    <text evidence="2">The sequence shown here is derived from an EMBL/GenBank/DDBJ whole genome shotgun (WGS) entry which is preliminary data.</text>
</comment>
<protein>
    <recommendedName>
        <fullName evidence="4">DUF1770-domain-containing protein</fullName>
    </recommendedName>
</protein>
<evidence type="ECO:0000313" key="2">
    <source>
        <dbReference type="EMBL" id="KAJ4392008.1"/>
    </source>
</evidence>
<accession>A0A9W8YUR5</accession>
<dbReference type="AlphaFoldDB" id="A0A9W8YUR5"/>
<dbReference type="OrthoDB" id="2430343at2759"/>
<sequence>MASSDIPMQIAETVQTAHINREPSAAHDINPSTAADTREPVQLDERKVEDEDEDDIPTSVLRPLKRFDHLPPLPDLRFEQSYLHSIKDAKSWWMVAYITTKDQLMMPLIQGIAYNLLWCGWERWNRNAQLTGNSIGARARRWWYGVNNWPIDGKPVTQNGKGWFQR</sequence>
<dbReference type="PANTHER" id="PTHR38699:SF1">
    <property type="entry name" value="MITOPHAGY RECEPTOR ATG43"/>
    <property type="match status" value="1"/>
</dbReference>
<reference evidence="2" key="1">
    <citation type="submission" date="2022-10" db="EMBL/GenBank/DDBJ databases">
        <title>Tapping the CABI collections for fungal endophytes: first genome assemblies for Collariella, Neodidymelliopsis, Ascochyta clinopodiicola, Didymella pomorum, Didymosphaeria variabile, Neocosmospora piperis and Neocucurbitaria cava.</title>
        <authorList>
            <person name="Hill R."/>
        </authorList>
    </citation>
    <scope>NUCLEOTIDE SEQUENCE</scope>
    <source>
        <strain evidence="2">IMI 355082</strain>
    </source>
</reference>
<dbReference type="PANTHER" id="PTHR38699">
    <property type="entry name" value="CHROMOSOME 1, WHOLE GENOME SHOTGUN SEQUENCE"/>
    <property type="match status" value="1"/>
</dbReference>
<gene>
    <name evidence="2" type="ORF">N0V93_005628</name>
</gene>